<dbReference type="OrthoDB" id="5292471at2"/>
<organism evidence="17 18">
    <name type="scientific">Morganella morganii</name>
    <name type="common">Proteus morganii</name>
    <dbReference type="NCBI Taxonomy" id="582"/>
    <lineage>
        <taxon>Bacteria</taxon>
        <taxon>Pseudomonadati</taxon>
        <taxon>Pseudomonadota</taxon>
        <taxon>Gammaproteobacteria</taxon>
        <taxon>Enterobacterales</taxon>
        <taxon>Morganellaceae</taxon>
        <taxon>Morganella</taxon>
    </lineage>
</organism>
<evidence type="ECO:0000256" key="12">
    <source>
        <dbReference type="ARBA" id="ARBA00033056"/>
    </source>
</evidence>
<gene>
    <name evidence="17" type="ORF">CKG00_11115</name>
</gene>
<dbReference type="InterPro" id="IPR004385">
    <property type="entry name" value="NDP_pyrophosphatase"/>
</dbReference>
<evidence type="ECO:0000313" key="17">
    <source>
        <dbReference type="EMBL" id="RUT66873.1"/>
    </source>
</evidence>
<dbReference type="GO" id="GO:0047631">
    <property type="term" value="F:ADP-ribose diphosphatase activity"/>
    <property type="evidence" value="ECO:0007669"/>
    <property type="project" value="UniProtKB-EC"/>
</dbReference>
<dbReference type="InterPro" id="IPR000086">
    <property type="entry name" value="NUDIX_hydrolase_dom"/>
</dbReference>
<evidence type="ECO:0000256" key="14">
    <source>
        <dbReference type="PIRSR" id="PIRSR604385-2"/>
    </source>
</evidence>
<evidence type="ECO:0000256" key="1">
    <source>
        <dbReference type="ARBA" id="ARBA00001946"/>
    </source>
</evidence>
<dbReference type="AlphaFoldDB" id="A0A433ZXN2"/>
<evidence type="ECO:0000313" key="18">
    <source>
        <dbReference type="Proteomes" id="UP000286908"/>
    </source>
</evidence>
<dbReference type="GO" id="GO:0046872">
    <property type="term" value="F:metal ion binding"/>
    <property type="evidence" value="ECO:0007669"/>
    <property type="project" value="UniProtKB-KW"/>
</dbReference>
<dbReference type="EMBL" id="NRQY01000001">
    <property type="protein sequence ID" value="RUT66873.1"/>
    <property type="molecule type" value="Genomic_DNA"/>
</dbReference>
<comment type="catalytic activity">
    <reaction evidence="13">
        <text>ADP-D-ribose + H2O = D-ribose 5-phosphate + AMP + 2 H(+)</text>
        <dbReference type="Rhea" id="RHEA:10412"/>
        <dbReference type="ChEBI" id="CHEBI:15377"/>
        <dbReference type="ChEBI" id="CHEBI:15378"/>
        <dbReference type="ChEBI" id="CHEBI:57967"/>
        <dbReference type="ChEBI" id="CHEBI:78346"/>
        <dbReference type="ChEBI" id="CHEBI:456215"/>
        <dbReference type="EC" id="3.6.1.13"/>
    </reaction>
</comment>
<dbReference type="GO" id="GO:0005829">
    <property type="term" value="C:cytosol"/>
    <property type="evidence" value="ECO:0007669"/>
    <property type="project" value="TreeGrafter"/>
</dbReference>
<protein>
    <recommendedName>
        <fullName evidence="5">ADP-ribose pyrophosphatase</fullName>
        <ecNumber evidence="4">3.6.1.13</ecNumber>
    </recommendedName>
    <alternativeName>
        <fullName evidence="10">ADP-ribose diphosphatase</fullName>
    </alternativeName>
    <alternativeName>
        <fullName evidence="12">ADP-ribose phosphohydrolase</fullName>
    </alternativeName>
    <alternativeName>
        <fullName evidence="11">Adenosine diphosphoribose pyrophosphatase</fullName>
    </alternativeName>
</protein>
<dbReference type="InterPro" id="IPR015797">
    <property type="entry name" value="NUDIX_hydrolase-like_dom_sf"/>
</dbReference>
<name>A0A433ZXN2_MORMO</name>
<comment type="caution">
    <text evidence="17">The sequence shown here is derived from an EMBL/GenBank/DDBJ whole genome shotgun (WGS) entry which is preliminary data.</text>
</comment>
<dbReference type="CDD" id="cd24155">
    <property type="entry name" value="NUDIX_ADPRase"/>
    <property type="match status" value="1"/>
</dbReference>
<evidence type="ECO:0000256" key="2">
    <source>
        <dbReference type="ARBA" id="ARBA00007482"/>
    </source>
</evidence>
<dbReference type="PANTHER" id="PTHR11839">
    <property type="entry name" value="UDP/ADP-SUGAR PYROPHOSPHATASE"/>
    <property type="match status" value="1"/>
</dbReference>
<feature type="binding site" evidence="14">
    <location>
        <position position="165"/>
    </location>
    <ligand>
        <name>Mg(2+)</name>
        <dbReference type="ChEBI" id="CHEBI:18420"/>
        <label>1</label>
    </ligand>
</feature>
<dbReference type="PANTHER" id="PTHR11839:SF5">
    <property type="entry name" value="ADP-RIBOSE PYROPHOSPHATASE"/>
    <property type="match status" value="1"/>
</dbReference>
<evidence type="ECO:0000256" key="11">
    <source>
        <dbReference type="ARBA" id="ARBA00030308"/>
    </source>
</evidence>
<proteinExistence type="inferred from homology"/>
<evidence type="ECO:0000256" key="6">
    <source>
        <dbReference type="ARBA" id="ARBA00022723"/>
    </source>
</evidence>
<dbReference type="Gene3D" id="3.90.79.10">
    <property type="entry name" value="Nucleoside Triphosphate Pyrophosphohydrolase"/>
    <property type="match status" value="1"/>
</dbReference>
<feature type="domain" description="Nudix hydrolase" evidence="16">
    <location>
        <begin position="55"/>
        <end position="194"/>
    </location>
</feature>
<dbReference type="GO" id="GO:0019144">
    <property type="term" value="F:ADP-sugar diphosphatase activity"/>
    <property type="evidence" value="ECO:0007669"/>
    <property type="project" value="TreeGrafter"/>
</dbReference>
<feature type="short sequence motif" description="Nudix box" evidence="15">
    <location>
        <begin position="97"/>
        <end position="120"/>
    </location>
</feature>
<dbReference type="GO" id="GO:0019693">
    <property type="term" value="P:ribose phosphate metabolic process"/>
    <property type="evidence" value="ECO:0007669"/>
    <property type="project" value="TreeGrafter"/>
</dbReference>
<evidence type="ECO:0000256" key="13">
    <source>
        <dbReference type="ARBA" id="ARBA00049546"/>
    </source>
</evidence>
<feature type="binding site" evidence="14">
    <location>
        <position position="117"/>
    </location>
    <ligand>
        <name>Mg(2+)</name>
        <dbReference type="ChEBI" id="CHEBI:18420"/>
        <label>1</label>
    </ligand>
</feature>
<evidence type="ECO:0000256" key="8">
    <source>
        <dbReference type="ARBA" id="ARBA00022842"/>
    </source>
</evidence>
<dbReference type="NCBIfam" id="NF008003">
    <property type="entry name" value="PRK10729.1"/>
    <property type="match status" value="1"/>
</dbReference>
<evidence type="ECO:0000256" key="3">
    <source>
        <dbReference type="ARBA" id="ARBA00011738"/>
    </source>
</evidence>
<dbReference type="PROSITE" id="PS51462">
    <property type="entry name" value="NUDIX"/>
    <property type="match status" value="1"/>
</dbReference>
<dbReference type="Pfam" id="PF00293">
    <property type="entry name" value="NUDIX"/>
    <property type="match status" value="1"/>
</dbReference>
<comment type="function">
    <text evidence="9">Acts on ADP-mannose and ADP-glucose as well as ADP-ribose. Prevents glycogen biosynthesis. The reaction catalyzed by this enzyme is a limiting step of the gluconeogenic process.</text>
</comment>
<evidence type="ECO:0000256" key="7">
    <source>
        <dbReference type="ARBA" id="ARBA00022801"/>
    </source>
</evidence>
<feature type="binding site" evidence="14">
    <location>
        <position position="96"/>
    </location>
    <ligand>
        <name>Mg(2+)</name>
        <dbReference type="ChEBI" id="CHEBI:18420"/>
        <label>1</label>
    </ligand>
</feature>
<dbReference type="Proteomes" id="UP000286908">
    <property type="component" value="Unassembled WGS sequence"/>
</dbReference>
<dbReference type="FunFam" id="3.90.79.10:FF:000011">
    <property type="entry name" value="ADP-ribose pyrophosphatase"/>
    <property type="match status" value="1"/>
</dbReference>
<reference evidence="17 18" key="1">
    <citation type="submission" date="2017-08" db="EMBL/GenBank/DDBJ databases">
        <title>Draft genome sequence of pheromone producing symbiont Morganella morganii, of the female New Zealand grass grub Costelytra giveni.</title>
        <authorList>
            <person name="Laugraud A."/>
            <person name="Young S.D."/>
            <person name="Hurst M.H."/>
        </authorList>
    </citation>
    <scope>NUCLEOTIDE SEQUENCE [LARGE SCALE GENOMIC DNA]</scope>
    <source>
        <strain evidence="17 18">MMsCG</strain>
    </source>
</reference>
<evidence type="ECO:0000256" key="10">
    <source>
        <dbReference type="ARBA" id="ARBA00030162"/>
    </source>
</evidence>
<comment type="cofactor">
    <cofactor evidence="1 14">
        <name>Mg(2+)</name>
        <dbReference type="ChEBI" id="CHEBI:18420"/>
    </cofactor>
</comment>
<evidence type="ECO:0000256" key="5">
    <source>
        <dbReference type="ARBA" id="ARBA00013297"/>
    </source>
</evidence>
<comment type="similarity">
    <text evidence="2">Belongs to the Nudix hydrolase family. NudF subfamily.</text>
</comment>
<dbReference type="GO" id="GO:0006753">
    <property type="term" value="P:nucleoside phosphate metabolic process"/>
    <property type="evidence" value="ECO:0007669"/>
    <property type="project" value="TreeGrafter"/>
</dbReference>
<keyword evidence="7" id="KW-0378">Hydrolase</keyword>
<evidence type="ECO:0000256" key="15">
    <source>
        <dbReference type="PIRSR" id="PIRSR604385-3"/>
    </source>
</evidence>
<evidence type="ECO:0000256" key="9">
    <source>
        <dbReference type="ARBA" id="ARBA00025164"/>
    </source>
</evidence>
<keyword evidence="6 14" id="KW-0479">Metal-binding</keyword>
<dbReference type="EC" id="3.6.1.13" evidence="4"/>
<dbReference type="NCBIfam" id="TIGR00052">
    <property type="entry name" value="nudix-type nucleoside diphosphatase, YffH/AdpP family"/>
    <property type="match status" value="1"/>
</dbReference>
<evidence type="ECO:0000256" key="4">
    <source>
        <dbReference type="ARBA" id="ARBA00012453"/>
    </source>
</evidence>
<evidence type="ECO:0000259" key="16">
    <source>
        <dbReference type="PROSITE" id="PS51462"/>
    </source>
</evidence>
<dbReference type="SUPFAM" id="SSF55811">
    <property type="entry name" value="Nudix"/>
    <property type="match status" value="1"/>
</dbReference>
<comment type="subunit">
    <text evidence="3">Homodimer.</text>
</comment>
<sequence>MKHPSGLPFAFGRDDVEIISKKTRFSGFFKINEYCFRHRLFEGGWSPEIRREVFERGNAGVILPYDPVRDEIVLIEQIRLPAIESSQTPWLLEAVAGMIDKSGESAEDVVRREAEEEAGLKIGRCTFALSYLSSPGGTSERMYVYIGEADTTGAGGVHGLAQENEDIRVHVVSREQAYRWVEEGVIDNAATVIAIQWLTLHYERIRTTWRDK</sequence>
<keyword evidence="8 14" id="KW-0460">Magnesium</keyword>
<feature type="binding site" evidence="14">
    <location>
        <position position="113"/>
    </location>
    <ligand>
        <name>Mg(2+)</name>
        <dbReference type="ChEBI" id="CHEBI:18420"/>
        <label>1</label>
    </ligand>
</feature>
<accession>A0A433ZXN2</accession>